<reference evidence="2" key="2">
    <citation type="submission" date="2021-04" db="EMBL/GenBank/DDBJ databases">
        <authorList>
            <person name="Gilroy R."/>
        </authorList>
    </citation>
    <scope>NUCLEOTIDE SEQUENCE</scope>
    <source>
        <strain evidence="2">687</strain>
    </source>
</reference>
<dbReference type="Proteomes" id="UP000824150">
    <property type="component" value="Unassembled WGS sequence"/>
</dbReference>
<evidence type="ECO:0000313" key="2">
    <source>
        <dbReference type="EMBL" id="MBU3827090.1"/>
    </source>
</evidence>
<dbReference type="PROSITE" id="PS50883">
    <property type="entry name" value="EAL"/>
    <property type="match status" value="1"/>
</dbReference>
<reference evidence="2" key="1">
    <citation type="journal article" date="2021" name="PeerJ">
        <title>Extensive microbial diversity within the chicken gut microbiome revealed by metagenomics and culture.</title>
        <authorList>
            <person name="Gilroy R."/>
            <person name="Ravi A."/>
            <person name="Getino M."/>
            <person name="Pursley I."/>
            <person name="Horton D.L."/>
            <person name="Alikhan N.F."/>
            <person name="Baker D."/>
            <person name="Gharbi K."/>
            <person name="Hall N."/>
            <person name="Watson M."/>
            <person name="Adriaenssens E.M."/>
            <person name="Foster-Nyarko E."/>
            <person name="Jarju S."/>
            <person name="Secka A."/>
            <person name="Antonio M."/>
            <person name="Oren A."/>
            <person name="Chaudhuri R.R."/>
            <person name="La Ragione R."/>
            <person name="Hildebrand F."/>
            <person name="Pallen M.J."/>
        </authorList>
    </citation>
    <scope>NUCLEOTIDE SEQUENCE</scope>
    <source>
        <strain evidence="2">687</strain>
    </source>
</reference>
<dbReference type="PANTHER" id="PTHR33121">
    <property type="entry name" value="CYCLIC DI-GMP PHOSPHODIESTERASE PDEF"/>
    <property type="match status" value="1"/>
</dbReference>
<dbReference type="InterPro" id="IPR050706">
    <property type="entry name" value="Cyclic-di-GMP_PDE-like"/>
</dbReference>
<dbReference type="AlphaFoldDB" id="A0A9E2NSM1"/>
<evidence type="ECO:0000313" key="3">
    <source>
        <dbReference type="Proteomes" id="UP000824150"/>
    </source>
</evidence>
<gene>
    <name evidence="2" type="ORF">IAA31_06330</name>
</gene>
<dbReference type="GO" id="GO:0071111">
    <property type="term" value="F:cyclic-guanylate-specific phosphodiesterase activity"/>
    <property type="evidence" value="ECO:0007669"/>
    <property type="project" value="InterPro"/>
</dbReference>
<dbReference type="Gene3D" id="3.30.450.20">
    <property type="entry name" value="PAS domain"/>
    <property type="match status" value="1"/>
</dbReference>
<organism evidence="2 3">
    <name type="scientific">Candidatus Anaerobiospirillum merdipullorum</name>
    <dbReference type="NCBI Taxonomy" id="2838450"/>
    <lineage>
        <taxon>Bacteria</taxon>
        <taxon>Pseudomonadati</taxon>
        <taxon>Pseudomonadota</taxon>
        <taxon>Gammaproteobacteria</taxon>
        <taxon>Aeromonadales</taxon>
        <taxon>Succinivibrionaceae</taxon>
        <taxon>Anaerobiospirillum</taxon>
    </lineage>
</organism>
<dbReference type="PANTHER" id="PTHR33121:SF70">
    <property type="entry name" value="SIGNALING PROTEIN YKOW"/>
    <property type="match status" value="1"/>
</dbReference>
<comment type="caution">
    <text evidence="2">The sequence shown here is derived from an EMBL/GenBank/DDBJ whole genome shotgun (WGS) entry which is preliminary data.</text>
</comment>
<dbReference type="SMART" id="SM00052">
    <property type="entry name" value="EAL"/>
    <property type="match status" value="1"/>
</dbReference>
<dbReference type="Gene3D" id="3.20.20.450">
    <property type="entry name" value="EAL domain"/>
    <property type="match status" value="1"/>
</dbReference>
<sequence>MTTAPALMHAPQLEPSLDARLALVLTPGTQILWEIDIKSKALTLFEPAADRTSLRRRQFHLPSEAQLAPWVHPDSLPKVSAFYRQILAGQAMGSANFLLRRHKNAPFTWYSCFYRTQLAPDGTPARVSGVINALPSQALTALPLALQGLWEQVVGHLYAYVAVNVSSLQVMQCWQSGHNLTLPAGNLPYAPFLRLCLKQVFGQTWQEKLACAFAPDNLQALLASGQHFLSFDVPLVQHQSYVLPVKITTILWQATGLEGRATLYAYTFIQHHAQLKRISGVALSAPTSVAGVYAQAALPRLVSTLIDKKAAPAAALIKVIPSLTSTEIASAKQSEDAPITDVAGALSVSLAAYGLVVQKDKQDVVVLLPKLNDAFKVRKLLQEACYFARAFLSALELPVHLFGAICAKIADVQSGDDFMLRAQSYVAHLVQQGQDEIALLPDLGQLKLWQQEQELYTSQQQLLPANINAANLSVAENALLLDLLDLQIHLPDKATVLQQIIMRLGHFYGCDRVYTLRLINDGQDVEEMYEWDAQGCQSFKGLISGLPLKRLPLLAKAITTKRLCYVAERERSVHLNSHLEHEMWSFAALPFFDSANGLGGVVCFDNPRKSKGNFALAERMKPYFALLHQQVIAARRAAIGGNTVAEGIYTLQDFQAQIDNYTAASFSALGVFGLWVPHLSELTFKQGYSYGIELIHTLTKILRLFFGGYAIFHTFEGEFIVLMPNTVKDLFFDKAKHCEHLCRLNCKVPLQIASTWARSSFTGQDLVQQVRMLLYHLPTPSQGERKVLGTLMPRSSFGQIKEFVVYFQPQIDLQTKQVVGAEALVRGLAADGSLISPANFIAHMEQDGTLRELDLFVLATVLQRQQQWQDQGYRVVPVAVNFSRFTLFDYSTAGAVLALLSHYAQDVADKLEIEITESACNVAAETLKRAFLPYRNWGIKLALDDFGSAYANLSLFSQVQFDRIKLDCSLIAALVDNRAGQALLESIVRISNERHMQVIAEGVEQKAQEQILVQAGCQFAQGFLYDKALTPELFATKYLQHNDNHNITLTAQA</sequence>
<dbReference type="SUPFAM" id="SSF141868">
    <property type="entry name" value="EAL domain-like"/>
    <property type="match status" value="1"/>
</dbReference>
<name>A0A9E2NSM1_9GAMM</name>
<protein>
    <submittedName>
        <fullName evidence="2">EAL domain-containing protein</fullName>
    </submittedName>
</protein>
<dbReference type="InterPro" id="IPR035919">
    <property type="entry name" value="EAL_sf"/>
</dbReference>
<accession>A0A9E2NSM1</accession>
<proteinExistence type="predicted"/>
<dbReference type="CDD" id="cd01948">
    <property type="entry name" value="EAL"/>
    <property type="match status" value="1"/>
</dbReference>
<dbReference type="EMBL" id="JAHLFG010000067">
    <property type="protein sequence ID" value="MBU3827090.1"/>
    <property type="molecule type" value="Genomic_DNA"/>
</dbReference>
<evidence type="ECO:0000259" key="1">
    <source>
        <dbReference type="PROSITE" id="PS50883"/>
    </source>
</evidence>
<dbReference type="SUPFAM" id="SSF55781">
    <property type="entry name" value="GAF domain-like"/>
    <property type="match status" value="1"/>
</dbReference>
<dbReference type="InterPro" id="IPR001633">
    <property type="entry name" value="EAL_dom"/>
</dbReference>
<feature type="domain" description="EAL" evidence="1">
    <location>
        <begin position="785"/>
        <end position="1042"/>
    </location>
</feature>
<dbReference type="Pfam" id="PF00563">
    <property type="entry name" value="EAL"/>
    <property type="match status" value="1"/>
</dbReference>